<dbReference type="Proteomes" id="UP000000628">
    <property type="component" value="Chromosome"/>
</dbReference>
<dbReference type="InterPro" id="IPR000683">
    <property type="entry name" value="Gfo/Idh/MocA-like_OxRdtase_N"/>
</dbReference>
<dbReference type="Pfam" id="PF22725">
    <property type="entry name" value="GFO_IDH_MocA_C3"/>
    <property type="match status" value="1"/>
</dbReference>
<evidence type="ECO:0000256" key="3">
    <source>
        <dbReference type="ARBA" id="ARBA00023027"/>
    </source>
</evidence>
<sequence length="349" mass="37830">MRHITIPSALTTGVAPRPQDAPAIRWGILGAGWISESFAQAVTERTASTIAAVASRDSAKAQTFIDSHLPKDSPATAYGSYEELVGDESLDAIYIGTPHSHHRDHALLAIRAGKHVLVEKAFTRNAAEAREVFDAAKEAGVFVLEAMWTRFLPHIAQVRHILESRVLGDIIVVSADHGQAFTVGPEHRLLNPDLAGGALLDLGVYPIAFAHDLLGHPEAITARGVLTDTGVDGQVSMIFDYPGRTQALLHTTQWGQTPTVASIVGTKGRIDIAEAFYRPTSFVHTTYGVSTATYEQDDVLGLEFEAAEVARCVSEGRTASDRMPWQSSIEVMEIMDEVRAQIGVRYPNE</sequence>
<accession>C7R1J8</accession>
<protein>
    <submittedName>
        <fullName evidence="6">Oxidoreductase domain protein</fullName>
    </submittedName>
</protein>
<evidence type="ECO:0000313" key="6">
    <source>
        <dbReference type="EMBL" id="ACV09833.1"/>
    </source>
</evidence>
<dbReference type="SUPFAM" id="SSF51735">
    <property type="entry name" value="NAD(P)-binding Rossmann-fold domains"/>
    <property type="match status" value="1"/>
</dbReference>
<feature type="domain" description="GFO/IDH/MocA-like oxidoreductase" evidence="5">
    <location>
        <begin position="156"/>
        <end position="270"/>
    </location>
</feature>
<dbReference type="Gene3D" id="3.40.50.720">
    <property type="entry name" value="NAD(P)-binding Rossmann-like Domain"/>
    <property type="match status" value="1"/>
</dbReference>
<reference evidence="6 7" key="1">
    <citation type="journal article" date="2009" name="Stand. Genomic Sci.">
        <title>Complete genome sequence of Jonesia denitrificans type strain (Prevot 55134).</title>
        <authorList>
            <person name="Pukall R."/>
            <person name="Gehrich-Schroter G."/>
            <person name="Lapidus A."/>
            <person name="Nolan M."/>
            <person name="Glavina Del Rio T."/>
            <person name="Lucas S."/>
            <person name="Chen F."/>
            <person name="Tice H."/>
            <person name="Pitluck S."/>
            <person name="Cheng J.F."/>
            <person name="Copeland A."/>
            <person name="Saunders E."/>
            <person name="Brettin T."/>
            <person name="Detter J.C."/>
            <person name="Bruce D."/>
            <person name="Goodwin L."/>
            <person name="Pati A."/>
            <person name="Ivanova N."/>
            <person name="Mavromatis K."/>
            <person name="Ovchinnikova G."/>
            <person name="Chen A."/>
            <person name="Palaniappan K."/>
            <person name="Land M."/>
            <person name="Hauser L."/>
            <person name="Chang Y.J."/>
            <person name="Jeffries C.D."/>
            <person name="Chain P."/>
            <person name="Goker M."/>
            <person name="Bristow J."/>
            <person name="Eisen J.A."/>
            <person name="Markowitz V."/>
            <person name="Hugenholtz P."/>
            <person name="Kyrpides N.C."/>
            <person name="Klenk H.P."/>
            <person name="Han C."/>
        </authorList>
    </citation>
    <scope>NUCLEOTIDE SEQUENCE [LARGE SCALE GENOMIC DNA]</scope>
    <source>
        <strain evidence="7">ATCC 14870 / DSM 20603 / BCRC 15368 / CIP 55.134 / JCM 11481 / NBRC 15587 / NCTC 10816 / Prevot 55134</strain>
    </source>
</reference>
<dbReference type="SUPFAM" id="SSF55347">
    <property type="entry name" value="Glyceraldehyde-3-phosphate dehydrogenase-like, C-terminal domain"/>
    <property type="match status" value="1"/>
</dbReference>
<dbReference type="AlphaFoldDB" id="C7R1J8"/>
<comment type="similarity">
    <text evidence="1">Belongs to the Gfo/Idh/MocA family.</text>
</comment>
<keyword evidence="3" id="KW-0520">NAD</keyword>
<dbReference type="GO" id="GO:0016491">
    <property type="term" value="F:oxidoreductase activity"/>
    <property type="evidence" value="ECO:0007669"/>
    <property type="project" value="UniProtKB-KW"/>
</dbReference>
<dbReference type="OrthoDB" id="9815825at2"/>
<feature type="domain" description="Gfo/Idh/MocA-like oxidoreductase N-terminal" evidence="4">
    <location>
        <begin position="24"/>
        <end position="143"/>
    </location>
</feature>
<evidence type="ECO:0000259" key="4">
    <source>
        <dbReference type="Pfam" id="PF01408"/>
    </source>
</evidence>
<keyword evidence="2" id="KW-0560">Oxidoreductase</keyword>
<dbReference type="STRING" id="471856.Jden_2196"/>
<evidence type="ECO:0000256" key="1">
    <source>
        <dbReference type="ARBA" id="ARBA00010928"/>
    </source>
</evidence>
<dbReference type="Gene3D" id="3.30.360.10">
    <property type="entry name" value="Dihydrodipicolinate Reductase, domain 2"/>
    <property type="match status" value="1"/>
</dbReference>
<dbReference type="PANTHER" id="PTHR22604:SF105">
    <property type="entry name" value="TRANS-1,2-DIHYDROBENZENE-1,2-DIOL DEHYDROGENASE"/>
    <property type="match status" value="1"/>
</dbReference>
<evidence type="ECO:0000259" key="5">
    <source>
        <dbReference type="Pfam" id="PF22725"/>
    </source>
</evidence>
<dbReference type="PANTHER" id="PTHR22604">
    <property type="entry name" value="OXIDOREDUCTASES"/>
    <property type="match status" value="1"/>
</dbReference>
<gene>
    <name evidence="6" type="ordered locus">Jden_2196</name>
</gene>
<evidence type="ECO:0000256" key="2">
    <source>
        <dbReference type="ARBA" id="ARBA00023002"/>
    </source>
</evidence>
<dbReference type="KEGG" id="jde:Jden_2196"/>
<dbReference type="EMBL" id="CP001706">
    <property type="protein sequence ID" value="ACV09833.1"/>
    <property type="molecule type" value="Genomic_DNA"/>
</dbReference>
<keyword evidence="7" id="KW-1185">Reference proteome</keyword>
<organism evidence="6 7">
    <name type="scientific">Jonesia denitrificans (strain ATCC 14870 / DSM 20603 / BCRC 15368 / CIP 55.134 / JCM 11481 / NBRC 15587 / NCTC 10816 / Prevot 55134)</name>
    <name type="common">Listeria denitrificans</name>
    <dbReference type="NCBI Taxonomy" id="471856"/>
    <lineage>
        <taxon>Bacteria</taxon>
        <taxon>Bacillati</taxon>
        <taxon>Actinomycetota</taxon>
        <taxon>Actinomycetes</taxon>
        <taxon>Micrococcales</taxon>
        <taxon>Jonesiaceae</taxon>
        <taxon>Jonesia</taxon>
    </lineage>
</organism>
<dbReference type="Pfam" id="PF01408">
    <property type="entry name" value="GFO_IDH_MocA"/>
    <property type="match status" value="1"/>
</dbReference>
<proteinExistence type="inferred from homology"/>
<dbReference type="InterPro" id="IPR036291">
    <property type="entry name" value="NAD(P)-bd_dom_sf"/>
</dbReference>
<evidence type="ECO:0000313" key="7">
    <source>
        <dbReference type="Proteomes" id="UP000000628"/>
    </source>
</evidence>
<dbReference type="InterPro" id="IPR055170">
    <property type="entry name" value="GFO_IDH_MocA-like_dom"/>
</dbReference>
<dbReference type="InterPro" id="IPR050984">
    <property type="entry name" value="Gfo/Idh/MocA_domain"/>
</dbReference>
<dbReference type="HOGENOM" id="CLU_023194_7_2_11"/>
<dbReference type="RefSeq" id="WP_015772461.1">
    <property type="nucleotide sequence ID" value="NC_013174.1"/>
</dbReference>
<name>C7R1J8_JONDD</name>
<dbReference type="GO" id="GO:0000166">
    <property type="term" value="F:nucleotide binding"/>
    <property type="evidence" value="ECO:0007669"/>
    <property type="project" value="InterPro"/>
</dbReference>
<dbReference type="eggNOG" id="COG0673">
    <property type="taxonomic scope" value="Bacteria"/>
</dbReference>